<dbReference type="InterPro" id="IPR027417">
    <property type="entry name" value="P-loop_NTPase"/>
</dbReference>
<dbReference type="Gene3D" id="3.40.50.300">
    <property type="entry name" value="P-loop containing nucleotide triphosphate hydrolases"/>
    <property type="match status" value="2"/>
</dbReference>
<comment type="caution">
    <text evidence="2">The sequence shown here is derived from an EMBL/GenBank/DDBJ whole genome shotgun (WGS) entry which is preliminary data.</text>
</comment>
<accession>A0A2N5WZW7</accession>
<proteinExistence type="predicted"/>
<dbReference type="InterPro" id="IPR032689">
    <property type="entry name" value="TraG-D_C"/>
</dbReference>
<protein>
    <submittedName>
        <fullName evidence="2">Conjugative coupling factor TraD, PFGI-1 class</fullName>
    </submittedName>
</protein>
<dbReference type="CDD" id="cd01127">
    <property type="entry name" value="TrwB_TraG_TraD_VirD4"/>
    <property type="match status" value="1"/>
</dbReference>
<feature type="domain" description="TraD/TraG TraM recognition site" evidence="1">
    <location>
        <begin position="495"/>
        <end position="620"/>
    </location>
</feature>
<dbReference type="NCBIfam" id="TIGR03743">
    <property type="entry name" value="SXT_TraD"/>
    <property type="match status" value="1"/>
</dbReference>
<gene>
    <name evidence="2" type="primary">traD</name>
    <name evidence="2" type="ORF">C0039_15275</name>
</gene>
<organism evidence="2 3">
    <name type="scientific">Pseudohalioglobus lutimaris</name>
    <dbReference type="NCBI Taxonomy" id="1737061"/>
    <lineage>
        <taxon>Bacteria</taxon>
        <taxon>Pseudomonadati</taxon>
        <taxon>Pseudomonadota</taxon>
        <taxon>Gammaproteobacteria</taxon>
        <taxon>Cellvibrionales</taxon>
        <taxon>Halieaceae</taxon>
        <taxon>Pseudohalioglobus</taxon>
    </lineage>
</organism>
<dbReference type="NCBIfam" id="TIGR03754">
    <property type="entry name" value="conj_TOL_TraD"/>
    <property type="match status" value="1"/>
</dbReference>
<evidence type="ECO:0000259" key="1">
    <source>
        <dbReference type="Pfam" id="PF12696"/>
    </source>
</evidence>
<dbReference type="Proteomes" id="UP000235005">
    <property type="component" value="Unassembled WGS sequence"/>
</dbReference>
<dbReference type="InterPro" id="IPR051162">
    <property type="entry name" value="T4SS_component"/>
</dbReference>
<name>A0A2N5WZW7_9GAMM</name>
<dbReference type="RefSeq" id="WP_101518545.1">
    <property type="nucleotide sequence ID" value="NZ_PKUS01000023.1"/>
</dbReference>
<dbReference type="AlphaFoldDB" id="A0A2N5WZW7"/>
<reference evidence="2 3" key="1">
    <citation type="submission" date="2018-01" db="EMBL/GenBank/DDBJ databases">
        <title>The draft genome sequence of Halioglobus lutimaris HF004.</title>
        <authorList>
            <person name="Du Z.-J."/>
            <person name="Shi M.-J."/>
        </authorList>
    </citation>
    <scope>NUCLEOTIDE SEQUENCE [LARGE SCALE GENOMIC DNA]</scope>
    <source>
        <strain evidence="2 3">HF004</strain>
    </source>
</reference>
<keyword evidence="3" id="KW-1185">Reference proteome</keyword>
<dbReference type="Pfam" id="PF12696">
    <property type="entry name" value="TraG-D_C"/>
    <property type="match status" value="1"/>
</dbReference>
<sequence length="681" mass="74994">MSNQPIEALLRPPVELSSVVTNTAMGIVAISAPQVLMMPGGVGYTVGALCLARALWLASHCVKLKKYQRRLHVLPSYEINPARIKKDEEELFLGKGFEWTAKHTQRRADLERPEYAHFHHIGPVQSTARRLIDGIGNALGRWSVAPLNTQSLLNPFPPRPYVEGNAALHAVGLYEKERKIHVRQSERVAHTFVVGTTRVGKTRLLEVIATQDIRNGNVVIVFDPKGDGDLLARLYTEAKRAGREGQFQVFHLGFPEQSVSYNPVGSYSRITEVATRIAGQLPNEGNSAAFREFAWRYVNVIAKALDDMSEPINYQNLLDSGSDIDGLLTRYLAYVADLESIDGWEQRVEAFVSSDAKLPPQLKGRDRTAWASVECYRDSELDSQTANSLIKTFEHDKSHFDKLVASLFPLLEKLTSGPAAQLLSPSDEELSANNRLNWGQVIKRGGIVYVGLDALSDPDVASAVGNAMFADLTSVAGSLYKERQSGGSAPRISVHADEFNELVGREFVPLANKAGGAGFQLTAYTQTLSDIVARFDSQARAGQVVGNLGTLIMLRVKERATAELLTTRLKDVEINHLMLESGTTDSSNPETDIHFVSNTRQRITSQRVPMIHTGDLDALPKGHAFALLAGRLYKLRLPLFDDDKDLPTGLQSMVDSMKGDYVSANNQDWAQTSPIAPWEVA</sequence>
<dbReference type="InterPro" id="IPR022503">
    <property type="entry name" value="Conj_coupling_TraG/TraD_PFGI-1"/>
</dbReference>
<evidence type="ECO:0000313" key="2">
    <source>
        <dbReference type="EMBL" id="PLW67777.1"/>
    </source>
</evidence>
<dbReference type="PANTHER" id="PTHR30121">
    <property type="entry name" value="UNCHARACTERIZED PROTEIN YJGR-RELATED"/>
    <property type="match status" value="1"/>
</dbReference>
<dbReference type="EMBL" id="PKUS01000023">
    <property type="protein sequence ID" value="PLW67777.1"/>
    <property type="molecule type" value="Genomic_DNA"/>
</dbReference>
<dbReference type="InterPro" id="IPR022458">
    <property type="entry name" value="Conjugative_coupling_TraG/TraD"/>
</dbReference>
<dbReference type="OrthoDB" id="7817736at2"/>
<evidence type="ECO:0000313" key="3">
    <source>
        <dbReference type="Proteomes" id="UP000235005"/>
    </source>
</evidence>
<dbReference type="PANTHER" id="PTHR30121:SF6">
    <property type="entry name" value="SLR6007 PROTEIN"/>
    <property type="match status" value="1"/>
</dbReference>
<dbReference type="SUPFAM" id="SSF52540">
    <property type="entry name" value="P-loop containing nucleoside triphosphate hydrolases"/>
    <property type="match status" value="1"/>
</dbReference>